<accession>A0A178F245</accession>
<name>A0A178F245_TRIRU</name>
<keyword evidence="2" id="KW-1133">Transmembrane helix</keyword>
<dbReference type="Proteomes" id="UP000243015">
    <property type="component" value="Unassembled WGS sequence"/>
</dbReference>
<dbReference type="EMBL" id="LHPM01000013">
    <property type="protein sequence ID" value="OAL66135.1"/>
    <property type="molecule type" value="Genomic_DNA"/>
</dbReference>
<evidence type="ECO:0000313" key="4">
    <source>
        <dbReference type="Proteomes" id="UP000243015"/>
    </source>
</evidence>
<feature type="transmembrane region" description="Helical" evidence="2">
    <location>
        <begin position="161"/>
        <end position="186"/>
    </location>
</feature>
<feature type="compositionally biased region" description="Polar residues" evidence="1">
    <location>
        <begin position="97"/>
        <end position="106"/>
    </location>
</feature>
<reference evidence="3 4" key="1">
    <citation type="submission" date="2016-05" db="EMBL/GenBank/DDBJ databases">
        <title>Genome sequencing of Trichophyton rubrum CMCC(F)T1i isolated from hair.</title>
        <authorList>
            <person name="Zhan P."/>
            <person name="Tao Y."/>
            <person name="Liu W."/>
        </authorList>
    </citation>
    <scope>NUCLEOTIDE SEQUENCE [LARGE SCALE GENOMIC DNA]</scope>
    <source>
        <strain evidence="4">CMCC(F)T1i</strain>
    </source>
</reference>
<feature type="compositionally biased region" description="Low complexity" evidence="1">
    <location>
        <begin position="20"/>
        <end position="32"/>
    </location>
</feature>
<evidence type="ECO:0000256" key="2">
    <source>
        <dbReference type="SAM" id="Phobius"/>
    </source>
</evidence>
<keyword evidence="2" id="KW-0472">Membrane</keyword>
<evidence type="ECO:0000313" key="3">
    <source>
        <dbReference type="EMBL" id="OAL66135.1"/>
    </source>
</evidence>
<dbReference type="AlphaFoldDB" id="A0A178F245"/>
<feature type="transmembrane region" description="Helical" evidence="2">
    <location>
        <begin position="206"/>
        <end position="231"/>
    </location>
</feature>
<organism evidence="3 4">
    <name type="scientific">Trichophyton rubrum</name>
    <name type="common">Athlete's foot fungus</name>
    <name type="synonym">Epidermophyton rubrum</name>
    <dbReference type="NCBI Taxonomy" id="5551"/>
    <lineage>
        <taxon>Eukaryota</taxon>
        <taxon>Fungi</taxon>
        <taxon>Dikarya</taxon>
        <taxon>Ascomycota</taxon>
        <taxon>Pezizomycotina</taxon>
        <taxon>Eurotiomycetes</taxon>
        <taxon>Eurotiomycetidae</taxon>
        <taxon>Onygenales</taxon>
        <taxon>Arthrodermataceae</taxon>
        <taxon>Trichophyton</taxon>
    </lineage>
</organism>
<feature type="region of interest" description="Disordered" evidence="1">
    <location>
        <begin position="404"/>
        <end position="500"/>
    </location>
</feature>
<dbReference type="PANTHER" id="PTHR42069:SF1">
    <property type="entry name" value="MARVEL DOMAIN-CONTAINING PROTEIN"/>
    <property type="match status" value="1"/>
</dbReference>
<feature type="transmembrane region" description="Helical" evidence="2">
    <location>
        <begin position="243"/>
        <end position="267"/>
    </location>
</feature>
<proteinExistence type="predicted"/>
<dbReference type="PANTHER" id="PTHR42069">
    <property type="entry name" value="HYPHAL ANASTAMOSIS-8 PROTEIN"/>
    <property type="match status" value="1"/>
</dbReference>
<feature type="compositionally biased region" description="Polar residues" evidence="1">
    <location>
        <begin position="476"/>
        <end position="500"/>
    </location>
</feature>
<feature type="compositionally biased region" description="Polar residues" evidence="1">
    <location>
        <begin position="417"/>
        <end position="433"/>
    </location>
</feature>
<comment type="caution">
    <text evidence="3">The sequence shown here is derived from an EMBL/GenBank/DDBJ whole genome shotgun (WGS) entry which is preliminary data.</text>
</comment>
<gene>
    <name evidence="3" type="ORF">A7C99_3240</name>
</gene>
<evidence type="ECO:0008006" key="5">
    <source>
        <dbReference type="Google" id="ProtNLM"/>
    </source>
</evidence>
<protein>
    <recommendedName>
        <fullName evidence="5">Hyphal anastamosis-8 protein</fullName>
    </recommendedName>
</protein>
<evidence type="ECO:0000256" key="1">
    <source>
        <dbReference type="SAM" id="MobiDB-lite"/>
    </source>
</evidence>
<keyword evidence="2" id="KW-0812">Transmembrane</keyword>
<feature type="region of interest" description="Disordered" evidence="1">
    <location>
        <begin position="366"/>
        <end position="387"/>
    </location>
</feature>
<dbReference type="VEuPathDB" id="FungiDB:TERG_01749"/>
<feature type="transmembrane region" description="Helical" evidence="2">
    <location>
        <begin position="308"/>
        <end position="335"/>
    </location>
</feature>
<feature type="region of interest" description="Disordered" evidence="1">
    <location>
        <begin position="1"/>
        <end position="125"/>
    </location>
</feature>
<sequence length="500" mass="55074">MANALHPNDYTEGSEHSFSQDPVTPVDVVQPTRKQMVGFAAQSTTMESSNRDPPSESPFADPPAKPGSLDSNKQPNVSDVGFGYVSDNRPDRDAPGSSANAPNSPLKSAMKVPGTPGRFGNANPLSPTFREEQILEIHEKDAEEENAKDLKIKTRVRLSKILLRGVNLSCSLIVLALLAQSFIIFRATRHLESRNGLTPWDPNTNAWPQILILVLTSINMFLSLVVLWNNCCGKKRRAEKVNVYYTLFAGGFFVFTVIMWVIAAGLLQNSKDSGNGKDLWGWSCKDNQRATLFKELVDYALVCRMQDWTLVCIIIEIVVDTITIAIYAVVFYRFYSKRKLRKSMNVRDKARSDLYLANLRVQTAPNTPGFARSPAMKQNPYSAAENGQSNEFYQPQYATSVNTTTNKPFQLQPPPSRSSNSIHNAPRAETQSPALEPGSTERANHHVAVAPGEQSYGAVPIPEPYRSPSFAPQGMTLPNTPSIGVAVSSDNASHARNSSK</sequence>